<dbReference type="HAMAP" id="MF_00198">
    <property type="entry name" value="Spermidine_synth"/>
    <property type="match status" value="1"/>
</dbReference>
<feature type="binding site" evidence="5">
    <location>
        <begin position="155"/>
        <end position="158"/>
    </location>
    <ligand>
        <name>spermidine</name>
        <dbReference type="ChEBI" id="CHEBI:57834"/>
    </ligand>
</feature>
<evidence type="ECO:0000256" key="2">
    <source>
        <dbReference type="ARBA" id="ARBA00022679"/>
    </source>
</evidence>
<feature type="binding site" evidence="5">
    <location>
        <begin position="137"/>
        <end position="138"/>
    </location>
    <ligand>
        <name>S-methyl-5'-thioadenosine</name>
        <dbReference type="ChEBI" id="CHEBI:17509"/>
    </ligand>
</feature>
<evidence type="ECO:0000313" key="11">
    <source>
        <dbReference type="Proteomes" id="UP001500604"/>
    </source>
</evidence>
<dbReference type="InterPro" id="IPR029063">
    <property type="entry name" value="SAM-dependent_MTases_sf"/>
</dbReference>
<dbReference type="Pfam" id="PF01564">
    <property type="entry name" value="Spermine_synth"/>
    <property type="match status" value="1"/>
</dbReference>
<dbReference type="InterPro" id="IPR030374">
    <property type="entry name" value="PABS"/>
</dbReference>
<comment type="function">
    <text evidence="5">Catalyzes the irreversible transfer of a propylamine group from the amino donor S-adenosylmethioninamine (decarboxy-AdoMet) to putrescine (1,4-diaminobutane) to yield spermidine.</text>
</comment>
<accession>A0ABP8V5M4</accession>
<dbReference type="EMBL" id="BAABFL010000407">
    <property type="protein sequence ID" value="GAA4650586.1"/>
    <property type="molecule type" value="Genomic_DNA"/>
</dbReference>
<dbReference type="InterPro" id="IPR030373">
    <property type="entry name" value="PABS_CS"/>
</dbReference>
<dbReference type="InterPro" id="IPR035246">
    <property type="entry name" value="Spermidine_synt_N"/>
</dbReference>
<feature type="binding site" evidence="5">
    <location>
        <position position="61"/>
    </location>
    <ligand>
        <name>spermidine</name>
        <dbReference type="ChEBI" id="CHEBI:57834"/>
    </ligand>
</feature>
<keyword evidence="11" id="KW-1185">Reference proteome</keyword>
<comment type="similarity">
    <text evidence="1 5 7">Belongs to the spermidine/spermine synthase family.</text>
</comment>
<evidence type="ECO:0000256" key="7">
    <source>
        <dbReference type="RuleBase" id="RU003836"/>
    </source>
</evidence>
<comment type="pathway">
    <text evidence="5">Amine and polyamine biosynthesis; spermidine biosynthesis; spermidine from putrescine: step 1/1.</text>
</comment>
<dbReference type="Proteomes" id="UP001500604">
    <property type="component" value="Unassembled WGS sequence"/>
</dbReference>
<dbReference type="InterPro" id="IPR001045">
    <property type="entry name" value="Spermi_synthase"/>
</dbReference>
<dbReference type="PROSITE" id="PS01330">
    <property type="entry name" value="PABS_1"/>
    <property type="match status" value="1"/>
</dbReference>
<dbReference type="InterPro" id="IPR037163">
    <property type="entry name" value="Spermidine_synt_N_sf"/>
</dbReference>
<feature type="binding site" evidence="5">
    <location>
        <position position="105"/>
    </location>
    <ligand>
        <name>S-methyl-5'-thioadenosine</name>
        <dbReference type="ChEBI" id="CHEBI:17509"/>
    </ligand>
</feature>
<feature type="binding site" evidence="5">
    <location>
        <position position="30"/>
    </location>
    <ligand>
        <name>S-methyl-5'-thioadenosine</name>
        <dbReference type="ChEBI" id="CHEBI:17509"/>
    </ligand>
</feature>
<evidence type="ECO:0000256" key="6">
    <source>
        <dbReference type="PROSITE-ProRule" id="PRU00354"/>
    </source>
</evidence>
<comment type="catalytic activity">
    <reaction evidence="5 8">
        <text>S-adenosyl 3-(methylsulfanyl)propylamine + putrescine = S-methyl-5'-thioadenosine + spermidine + H(+)</text>
        <dbReference type="Rhea" id="RHEA:12721"/>
        <dbReference type="ChEBI" id="CHEBI:15378"/>
        <dbReference type="ChEBI" id="CHEBI:17509"/>
        <dbReference type="ChEBI" id="CHEBI:57443"/>
        <dbReference type="ChEBI" id="CHEBI:57834"/>
        <dbReference type="ChEBI" id="CHEBI:326268"/>
        <dbReference type="EC" id="2.5.1.16"/>
    </reaction>
</comment>
<evidence type="ECO:0000256" key="8">
    <source>
        <dbReference type="RuleBase" id="RU003837"/>
    </source>
</evidence>
<dbReference type="Gene3D" id="2.30.140.10">
    <property type="entry name" value="Spermidine synthase, tetramerisation domain"/>
    <property type="match status" value="1"/>
</dbReference>
<dbReference type="PROSITE" id="PS51006">
    <property type="entry name" value="PABS_2"/>
    <property type="match status" value="1"/>
</dbReference>
<reference evidence="11" key="1">
    <citation type="journal article" date="2019" name="Int. J. Syst. Evol. Microbiol.">
        <title>The Global Catalogue of Microorganisms (GCM) 10K type strain sequencing project: providing services to taxonomists for standard genome sequencing and annotation.</title>
        <authorList>
            <consortium name="The Broad Institute Genomics Platform"/>
            <consortium name="The Broad Institute Genome Sequencing Center for Infectious Disease"/>
            <person name="Wu L."/>
            <person name="Ma J."/>
        </authorList>
    </citation>
    <scope>NUCLEOTIDE SEQUENCE [LARGE SCALE GENOMIC DNA]</scope>
    <source>
        <strain evidence="11">JCM 17805</strain>
    </source>
</reference>
<gene>
    <name evidence="5 10" type="primary">speE</name>
    <name evidence="10" type="ORF">GCM10023116_28690</name>
</gene>
<evidence type="ECO:0000256" key="5">
    <source>
        <dbReference type="HAMAP-Rule" id="MF_00198"/>
    </source>
</evidence>
<dbReference type="Gene3D" id="3.40.50.150">
    <property type="entry name" value="Vaccinia Virus protein VP39"/>
    <property type="match status" value="1"/>
</dbReference>
<proteinExistence type="inferred from homology"/>
<comment type="subunit">
    <text evidence="5">Homodimer or homotetramer.</text>
</comment>
<feature type="active site" description="Proton acceptor" evidence="5 6">
    <location>
        <position position="155"/>
    </location>
</feature>
<dbReference type="Pfam" id="PF17284">
    <property type="entry name" value="Spermine_synt_N"/>
    <property type="match status" value="1"/>
</dbReference>
<evidence type="ECO:0000256" key="4">
    <source>
        <dbReference type="ARBA" id="ARBA00023115"/>
    </source>
</evidence>
<evidence type="ECO:0000259" key="9">
    <source>
        <dbReference type="PROSITE" id="PS51006"/>
    </source>
</evidence>
<dbReference type="PANTHER" id="PTHR11558">
    <property type="entry name" value="SPERMIDINE/SPERMINE SYNTHASE"/>
    <property type="match status" value="1"/>
</dbReference>
<evidence type="ECO:0000256" key="3">
    <source>
        <dbReference type="ARBA" id="ARBA00023066"/>
    </source>
</evidence>
<dbReference type="SUPFAM" id="SSF53335">
    <property type="entry name" value="S-adenosyl-L-methionine-dependent methyltransferases"/>
    <property type="match status" value="1"/>
</dbReference>
<feature type="domain" description="PABS" evidence="9">
    <location>
        <begin position="6"/>
        <end position="235"/>
    </location>
</feature>
<feature type="binding site" evidence="5">
    <location>
        <position position="162"/>
    </location>
    <ligand>
        <name>S-methyl-5'-thioadenosine</name>
        <dbReference type="ChEBI" id="CHEBI:17509"/>
    </ligand>
</feature>
<dbReference type="NCBIfam" id="NF002010">
    <property type="entry name" value="PRK00811.1"/>
    <property type="match status" value="1"/>
</dbReference>
<sequence length="283" mass="31542">MNLFHETLLDDYCQTFAINRLLFEHKSPHQHLVIFENTRFGRIMALDGIIQTTEGDEFIYHEMLTHVPLFSHGDAQEVLIIGGGDGGILREVVKHQTVKRITQVEIDEAVIQTCREYLPGHSQGAFDDPRLTLVIDDGMAFVNQTQQRFDVIISDSTDPIGPGEVLFSLTFYEACKHCLKPGGLFVAQNGVPFMQPDELATSAHRLHSLFSDTTFYTIAVPTYVGGLMTLAWATDNNALRATPLTTLTSRYNTSGITTKYYTPTLHQAAFALPASFLSLMKPS</sequence>
<dbReference type="PANTHER" id="PTHR11558:SF11">
    <property type="entry name" value="SPERMIDINE SYNTHASE"/>
    <property type="match status" value="1"/>
</dbReference>
<comment type="caution">
    <text evidence="10">The sequence shown here is derived from an EMBL/GenBank/DDBJ whole genome shotgun (WGS) entry which is preliminary data.</text>
</comment>
<evidence type="ECO:0000256" key="1">
    <source>
        <dbReference type="ARBA" id="ARBA00007867"/>
    </source>
</evidence>
<dbReference type="RefSeq" id="WP_345196789.1">
    <property type="nucleotide sequence ID" value="NZ_BAABFL010000407.1"/>
</dbReference>
<dbReference type="CDD" id="cd02440">
    <property type="entry name" value="AdoMet_MTases"/>
    <property type="match status" value="1"/>
</dbReference>
<evidence type="ECO:0000313" key="10">
    <source>
        <dbReference type="EMBL" id="GAA4650586.1"/>
    </source>
</evidence>
<dbReference type="NCBIfam" id="TIGR00417">
    <property type="entry name" value="speE"/>
    <property type="match status" value="1"/>
</dbReference>
<keyword evidence="4 5" id="KW-0620">Polyamine biosynthesis</keyword>
<feature type="binding site" evidence="5">
    <location>
        <position position="85"/>
    </location>
    <ligand>
        <name>spermidine</name>
        <dbReference type="ChEBI" id="CHEBI:57834"/>
    </ligand>
</feature>
<keyword evidence="2 5" id="KW-0808">Transferase</keyword>
<name>A0ABP8V5M4_9GAMM</name>
<keyword evidence="3 5" id="KW-0745">Spermidine biosynthesis</keyword>
<dbReference type="EC" id="2.5.1.16" evidence="5"/>
<organism evidence="10 11">
    <name type="scientific">Kistimonas scapharcae</name>
    <dbReference type="NCBI Taxonomy" id="1036133"/>
    <lineage>
        <taxon>Bacteria</taxon>
        <taxon>Pseudomonadati</taxon>
        <taxon>Pseudomonadota</taxon>
        <taxon>Gammaproteobacteria</taxon>
        <taxon>Oceanospirillales</taxon>
        <taxon>Endozoicomonadaceae</taxon>
        <taxon>Kistimonas</taxon>
    </lineage>
</organism>
<protein>
    <recommendedName>
        <fullName evidence="5">Polyamine aminopropyltransferase</fullName>
    </recommendedName>
    <alternativeName>
        <fullName evidence="5">Putrescine aminopropyltransferase</fullName>
        <shortName evidence="5">PAPT</shortName>
    </alternativeName>
    <alternativeName>
        <fullName evidence="5">Spermidine synthase</fullName>
        <shortName evidence="5">SPDS</shortName>
        <shortName evidence="5">SPDSY</shortName>
        <ecNumber evidence="5">2.5.1.16</ecNumber>
    </alternativeName>
</protein>